<evidence type="ECO:0000256" key="3">
    <source>
        <dbReference type="SAM" id="SignalP"/>
    </source>
</evidence>
<dbReference type="InterPro" id="IPR008922">
    <property type="entry name" value="Di-copper_centre_dom_sf"/>
</dbReference>
<dbReference type="PRINTS" id="PR00092">
    <property type="entry name" value="TYROSINASE"/>
</dbReference>
<protein>
    <submittedName>
        <fullName evidence="6">TYRO-like protein</fullName>
    </submittedName>
</protein>
<evidence type="ECO:0000256" key="2">
    <source>
        <dbReference type="ARBA" id="ARBA00023008"/>
    </source>
</evidence>
<reference evidence="6" key="1">
    <citation type="submission" date="2022-11" db="EMBL/GenBank/DDBJ databases">
        <title>Centuries of genome instability and evolution in soft-shell clam transmissible cancer (bioRxiv).</title>
        <authorList>
            <person name="Hart S.F.M."/>
            <person name="Yonemitsu M.A."/>
            <person name="Giersch R.M."/>
            <person name="Beal B.F."/>
            <person name="Arriagada G."/>
            <person name="Davis B.W."/>
            <person name="Ostrander E.A."/>
            <person name="Goff S.P."/>
            <person name="Metzger M.J."/>
        </authorList>
    </citation>
    <scope>NUCLEOTIDE SEQUENCE</scope>
    <source>
        <strain evidence="6">MELC-2E11</strain>
        <tissue evidence="6">Siphon/mantle</tissue>
    </source>
</reference>
<accession>A0ABY7E0K8</accession>
<organism evidence="6 7">
    <name type="scientific">Mya arenaria</name>
    <name type="common">Soft-shell clam</name>
    <dbReference type="NCBI Taxonomy" id="6604"/>
    <lineage>
        <taxon>Eukaryota</taxon>
        <taxon>Metazoa</taxon>
        <taxon>Spiralia</taxon>
        <taxon>Lophotrochozoa</taxon>
        <taxon>Mollusca</taxon>
        <taxon>Bivalvia</taxon>
        <taxon>Autobranchia</taxon>
        <taxon>Heteroconchia</taxon>
        <taxon>Euheterodonta</taxon>
        <taxon>Imparidentia</taxon>
        <taxon>Neoheterodontei</taxon>
        <taxon>Myida</taxon>
        <taxon>Myoidea</taxon>
        <taxon>Myidae</taxon>
        <taxon>Mya</taxon>
    </lineage>
</organism>
<dbReference type="PANTHER" id="PTHR11474">
    <property type="entry name" value="TYROSINASE FAMILY MEMBER"/>
    <property type="match status" value="1"/>
</dbReference>
<dbReference type="Pfam" id="PF00264">
    <property type="entry name" value="Tyrosinase"/>
    <property type="match status" value="1"/>
</dbReference>
<evidence type="ECO:0000259" key="4">
    <source>
        <dbReference type="PROSITE" id="PS00497"/>
    </source>
</evidence>
<keyword evidence="2" id="KW-0186">Copper</keyword>
<dbReference type="Proteomes" id="UP001164746">
    <property type="component" value="Chromosome 4"/>
</dbReference>
<feature type="signal peptide" evidence="3">
    <location>
        <begin position="1"/>
        <end position="21"/>
    </location>
</feature>
<dbReference type="SUPFAM" id="SSF48056">
    <property type="entry name" value="Di-copper centre-containing domain"/>
    <property type="match status" value="1"/>
</dbReference>
<evidence type="ECO:0000313" key="6">
    <source>
        <dbReference type="EMBL" id="WAR03513.1"/>
    </source>
</evidence>
<keyword evidence="3" id="KW-0732">Signal</keyword>
<dbReference type="Gene3D" id="1.10.1280.10">
    <property type="entry name" value="Di-copper center containing domain from catechol oxidase"/>
    <property type="match status" value="1"/>
</dbReference>
<feature type="domain" description="Tyrosinase copper-binding" evidence="5">
    <location>
        <begin position="298"/>
        <end position="309"/>
    </location>
</feature>
<dbReference type="PROSITE" id="PS00498">
    <property type="entry name" value="TYROSINASE_2"/>
    <property type="match status" value="1"/>
</dbReference>
<feature type="chain" id="PRO_5045150810" evidence="3">
    <location>
        <begin position="22"/>
        <end position="775"/>
    </location>
</feature>
<evidence type="ECO:0000259" key="5">
    <source>
        <dbReference type="PROSITE" id="PS00498"/>
    </source>
</evidence>
<dbReference type="PANTHER" id="PTHR11474:SF126">
    <property type="entry name" value="TYROSINASE-LIKE PROTEIN TYR-1-RELATED"/>
    <property type="match status" value="1"/>
</dbReference>
<name>A0ABY7E0K8_MYAAR</name>
<evidence type="ECO:0000256" key="1">
    <source>
        <dbReference type="ARBA" id="ARBA00022723"/>
    </source>
</evidence>
<dbReference type="InterPro" id="IPR002227">
    <property type="entry name" value="Tyrosinase_Cu-bd"/>
</dbReference>
<keyword evidence="7" id="KW-1185">Reference proteome</keyword>
<dbReference type="EMBL" id="CP111015">
    <property type="protein sequence ID" value="WAR03513.1"/>
    <property type="molecule type" value="Genomic_DNA"/>
</dbReference>
<keyword evidence="1" id="KW-0479">Metal-binding</keyword>
<proteinExistence type="predicted"/>
<feature type="domain" description="Tyrosinase copper-binding" evidence="4">
    <location>
        <begin position="158"/>
        <end position="175"/>
    </location>
</feature>
<evidence type="ECO:0000313" key="7">
    <source>
        <dbReference type="Proteomes" id="UP001164746"/>
    </source>
</evidence>
<gene>
    <name evidence="6" type="ORF">MAR_010071</name>
</gene>
<sequence length="775" mass="86862">MWIRTVLGLLSILVSVQWCAARIEPLTYLPPDLQGYFDTCHSTGNFTTYPGELPFWASMQLFICRFVQHRQLSPQETRFVYNTIGSSLSPLYEGHQRRGKRQASTPPRIRKEVRAMTRPELVQYFNALNRLKHDRRLRPNIYDVLASFHEGELIGRAHFGPGFPGWHRLYLWLLESFLQLYNPRVTIPYWASHFDNDMDDARQSVIFSDAFFGPGVGPPTSGPFRGWQTANPNTIYTRAFGNGGLYTYDGIQRILMRTRNRDILVPTAQADSNFEFQHGAAHVFVGGSMNNLNEATRDPIFFSHHGFVDEIWERFRFGQRRAGVPTQTDYPWDPNDPRFRPTHNPNAMMGFFPAGELNIDYTQRTGYSDVFFSLVQYEPVPSCPRCANSPYLWCNRRLNPARCVSRTIAEMRTSNRGLVDDLPGLLPTGTGTVAGRKKRQANLRPTNQVCPKLPFIDDYDVNNLYRNPPYTWAYVPVKVVTKRPVDFHGFQKYSLYGAQNYNNGLKNVFVTPGNYAGYNTCNKRLSEAGKIKIVAYGLNHYAYSQEYVITDNRLGISESSGVIQVKMPGGTSMSDVMVAAFDECGRVCRPYCKQGTSMTHNGDEGFSGGIRVSAQSPTQYSSSYGDALLGMWNIPSQHSCPSIDLTQVPLSFFCDYTDAWLWDSGSVPQGTYIRQGTGRHALSPPHGIVSNPRHVLPPLIPGPLTAYGPTGHTGPTHVCAVSPTCTVMGRCGDCQDFDTKPCSNGREVAICLDGGYSMATGIANKRSAIATASQR</sequence>
<dbReference type="PROSITE" id="PS00497">
    <property type="entry name" value="TYROSINASE_1"/>
    <property type="match status" value="1"/>
</dbReference>
<dbReference type="InterPro" id="IPR050316">
    <property type="entry name" value="Tyrosinase/Hemocyanin"/>
</dbReference>